<evidence type="ECO:0000259" key="2">
    <source>
        <dbReference type="PROSITE" id="PS50937"/>
    </source>
</evidence>
<dbReference type="SMART" id="SM00422">
    <property type="entry name" value="HTH_MERR"/>
    <property type="match status" value="1"/>
</dbReference>
<dbReference type="GO" id="GO:0003677">
    <property type="term" value="F:DNA binding"/>
    <property type="evidence" value="ECO:0007669"/>
    <property type="project" value="UniProtKB-KW"/>
</dbReference>
<keyword evidence="1" id="KW-0238">DNA-binding</keyword>
<keyword evidence="4" id="KW-1185">Reference proteome</keyword>
<sequence length="122" mass="14787">MKKVYMNELANILNINESALRYYDSKGILPKVQRDENNYRFIDFEDLDYPKTVICLKKTGMSLKDIKKYLYYVEQGDSSIKVRYEMILNQEKMVLNKLKNIQEEIEFIEYKKSFYKNKLEKK</sequence>
<dbReference type="InterPro" id="IPR009061">
    <property type="entry name" value="DNA-bd_dom_put_sf"/>
</dbReference>
<dbReference type="PANTHER" id="PTHR30204">
    <property type="entry name" value="REDOX-CYCLING DRUG-SENSING TRANSCRIPTIONAL ACTIVATOR SOXR"/>
    <property type="match status" value="1"/>
</dbReference>
<accession>A0A2K8SCC7</accession>
<dbReference type="OrthoDB" id="9811174at2"/>
<dbReference type="PROSITE" id="PS50937">
    <property type="entry name" value="HTH_MERR_2"/>
    <property type="match status" value="1"/>
</dbReference>
<dbReference type="PANTHER" id="PTHR30204:SF82">
    <property type="entry name" value="TRANSCRIPTIONAL REGULATOR, MERR FAMILY"/>
    <property type="match status" value="1"/>
</dbReference>
<reference evidence="3 4" key="1">
    <citation type="submission" date="2017-12" db="EMBL/GenBank/DDBJ databases">
        <title>Complete genome sequence of Spiroplasma floricola 23-6 (ATCC 29989).</title>
        <authorList>
            <person name="Tsai Y.-M."/>
            <person name="Wu P.-S."/>
            <person name="Lo W.-S."/>
            <person name="Kuo C.-H."/>
        </authorList>
    </citation>
    <scope>NUCLEOTIDE SEQUENCE [LARGE SCALE GENOMIC DNA]</scope>
    <source>
        <strain evidence="3 4">23-6</strain>
    </source>
</reference>
<dbReference type="SUPFAM" id="SSF46955">
    <property type="entry name" value="Putative DNA-binding domain"/>
    <property type="match status" value="1"/>
</dbReference>
<dbReference type="Pfam" id="PF13411">
    <property type="entry name" value="MerR_1"/>
    <property type="match status" value="1"/>
</dbReference>
<dbReference type="Proteomes" id="UP000231823">
    <property type="component" value="Chromosome"/>
</dbReference>
<dbReference type="GO" id="GO:0003700">
    <property type="term" value="F:DNA-binding transcription factor activity"/>
    <property type="evidence" value="ECO:0007669"/>
    <property type="project" value="InterPro"/>
</dbReference>
<dbReference type="AlphaFoldDB" id="A0A2K8SCC7"/>
<dbReference type="InterPro" id="IPR047057">
    <property type="entry name" value="MerR_fam"/>
</dbReference>
<feature type="domain" description="HTH merR-type" evidence="2">
    <location>
        <begin position="8"/>
        <end position="72"/>
    </location>
</feature>
<name>A0A2K8SCC7_9MOLU</name>
<dbReference type="InterPro" id="IPR000551">
    <property type="entry name" value="MerR-type_HTH_dom"/>
</dbReference>
<dbReference type="Gene3D" id="1.10.1660.10">
    <property type="match status" value="1"/>
</dbReference>
<gene>
    <name evidence="3" type="ORF">SFLOR_v1c00400</name>
</gene>
<dbReference type="RefSeq" id="WP_100916099.1">
    <property type="nucleotide sequence ID" value="NZ_CP025057.1"/>
</dbReference>
<evidence type="ECO:0000256" key="1">
    <source>
        <dbReference type="ARBA" id="ARBA00023125"/>
    </source>
</evidence>
<protein>
    <submittedName>
        <fullName evidence="3">MerR family transcriptional regulator</fullName>
    </submittedName>
</protein>
<evidence type="ECO:0000313" key="3">
    <source>
        <dbReference type="EMBL" id="AUB31103.1"/>
    </source>
</evidence>
<dbReference type="CDD" id="cd01109">
    <property type="entry name" value="HTH_YyaN"/>
    <property type="match status" value="1"/>
</dbReference>
<dbReference type="KEGG" id="sfz:SFLOR_v1c00400"/>
<evidence type="ECO:0000313" key="4">
    <source>
        <dbReference type="Proteomes" id="UP000231823"/>
    </source>
</evidence>
<organism evidence="3 4">
    <name type="scientific">Spiroplasma floricola 23-6</name>
    <dbReference type="NCBI Taxonomy" id="1336749"/>
    <lineage>
        <taxon>Bacteria</taxon>
        <taxon>Bacillati</taxon>
        <taxon>Mycoplasmatota</taxon>
        <taxon>Mollicutes</taxon>
        <taxon>Entomoplasmatales</taxon>
        <taxon>Spiroplasmataceae</taxon>
        <taxon>Spiroplasma</taxon>
    </lineage>
</organism>
<proteinExistence type="predicted"/>
<dbReference type="EMBL" id="CP025057">
    <property type="protein sequence ID" value="AUB31103.1"/>
    <property type="molecule type" value="Genomic_DNA"/>
</dbReference>